<feature type="transmembrane region" description="Helical" evidence="14">
    <location>
        <begin position="160"/>
        <end position="180"/>
    </location>
</feature>
<name>A0A9Q4FU95_9HYPH</name>
<proteinExistence type="predicted"/>
<evidence type="ECO:0000313" key="17">
    <source>
        <dbReference type="Proteomes" id="UP001060275"/>
    </source>
</evidence>
<keyword evidence="10" id="KW-0418">Kinase</keyword>
<keyword evidence="11" id="KW-0067">ATP-binding</keyword>
<gene>
    <name evidence="16" type="ORF">NF348_17550</name>
</gene>
<dbReference type="SMART" id="SM00911">
    <property type="entry name" value="HWE_HK"/>
    <property type="match status" value="1"/>
</dbReference>
<dbReference type="RefSeq" id="WP_254675886.1">
    <property type="nucleotide sequence ID" value="NZ_JAMWDU010000007.1"/>
</dbReference>
<dbReference type="InterPro" id="IPR035965">
    <property type="entry name" value="PAS-like_dom_sf"/>
</dbReference>
<evidence type="ECO:0000256" key="14">
    <source>
        <dbReference type="SAM" id="Phobius"/>
    </source>
</evidence>
<accession>A0A9Q4FU95</accession>
<reference evidence="16" key="1">
    <citation type="submission" date="2022-06" db="EMBL/GenBank/DDBJ databases">
        <title>Devosia sp. XJ19-45 genome assembly.</title>
        <authorList>
            <person name="Li B."/>
            <person name="Cai M."/>
            <person name="Nie G."/>
            <person name="Li W."/>
        </authorList>
    </citation>
    <scope>NUCLEOTIDE SEQUENCE</scope>
    <source>
        <strain evidence="16">XJ19-45</strain>
    </source>
</reference>
<keyword evidence="12 14" id="KW-1133">Transmembrane helix</keyword>
<dbReference type="NCBIfam" id="TIGR00229">
    <property type="entry name" value="sensory_box"/>
    <property type="match status" value="1"/>
</dbReference>
<evidence type="ECO:0000259" key="15">
    <source>
        <dbReference type="SMART" id="SM00911"/>
    </source>
</evidence>
<dbReference type="Pfam" id="PF08448">
    <property type="entry name" value="PAS_4"/>
    <property type="match status" value="1"/>
</dbReference>
<dbReference type="GO" id="GO:0005524">
    <property type="term" value="F:ATP binding"/>
    <property type="evidence" value="ECO:0007669"/>
    <property type="project" value="UniProtKB-KW"/>
</dbReference>
<feature type="transmembrane region" description="Helical" evidence="14">
    <location>
        <begin position="12"/>
        <end position="32"/>
    </location>
</feature>
<evidence type="ECO:0000256" key="1">
    <source>
        <dbReference type="ARBA" id="ARBA00000085"/>
    </source>
</evidence>
<evidence type="ECO:0000256" key="2">
    <source>
        <dbReference type="ARBA" id="ARBA00004651"/>
    </source>
</evidence>
<sequence>MKQAQQSHPTQAARPWHILAFYLVCLAGSGYAQLLATIPETGISLWLPNGLLLGALLASSRRSWIMWIAAAVTAELTGNLIWFGNSAVVSTLFIVGNVAASVCGALVVGHLAGLPFRLLKISDLLWLVLGGALVAPTIAAAIGTLTLVWSEGQPWQRAFYLWWVGDATGVLVAAPAVLTVAESWRRRSFGEPQRLPEAALFVLAIGLVAAASVTERLPFGLIFLPLILMAAARLFFWGSLLGILALVMLLGLFEVLRIKPFALIGNSLESNVQQQLFLGIAAFSALVVAVLAKQNSDSLLQLTDSNRMLEQRVAERTASLATSEARLRKMMEGTQVGIAFGDRTMALHHANASLATLLERPSASLEGGAVRWQDLMAPPDREKLRSAMAQMETEGRSHPAEIVFRRASGSSVPTIFTASKLDDDDHVAFIVDQTEQKLHEEQTRLLMREVNHRAKNLLAVVQSVARQTKAESVAEFLTRFDSRLRALSALQDLLIASQWEGTSLAEVIRGQLAHFGDVLDSRVSIHGPLAQLSAAAAQTVSLAIHELATNAAKYGALSNDIGEIAIGWEFTSDSRLVLTWVEKNGPTVTPPGRLGFGTHVIAKMVAGIQGCSVRSDFAPAGLTWVLAGPTSSLLVAPLTDVGTGTITPGTTTG</sequence>
<dbReference type="SUPFAM" id="SSF55785">
    <property type="entry name" value="PYP-like sensor domain (PAS domain)"/>
    <property type="match status" value="1"/>
</dbReference>
<protein>
    <recommendedName>
        <fullName evidence="4">Blue-light-activated histidine kinase</fullName>
        <ecNumber evidence="3">2.7.13.3</ecNumber>
    </recommendedName>
</protein>
<feature type="transmembrane region" description="Helical" evidence="14">
    <location>
        <begin position="234"/>
        <end position="256"/>
    </location>
</feature>
<dbReference type="EMBL" id="JAMWDU010000007">
    <property type="protein sequence ID" value="MCP8888922.1"/>
    <property type="molecule type" value="Genomic_DNA"/>
</dbReference>
<feature type="transmembrane region" description="Helical" evidence="14">
    <location>
        <begin position="89"/>
        <end position="112"/>
    </location>
</feature>
<dbReference type="GO" id="GO:0004673">
    <property type="term" value="F:protein histidine kinase activity"/>
    <property type="evidence" value="ECO:0007669"/>
    <property type="project" value="UniProtKB-EC"/>
</dbReference>
<evidence type="ECO:0000256" key="7">
    <source>
        <dbReference type="ARBA" id="ARBA00022679"/>
    </source>
</evidence>
<dbReference type="AlphaFoldDB" id="A0A9Q4FU95"/>
<dbReference type="Proteomes" id="UP001060275">
    <property type="component" value="Unassembled WGS sequence"/>
</dbReference>
<keyword evidence="9" id="KW-0547">Nucleotide-binding</keyword>
<evidence type="ECO:0000256" key="8">
    <source>
        <dbReference type="ARBA" id="ARBA00022692"/>
    </source>
</evidence>
<dbReference type="GO" id="GO:0005886">
    <property type="term" value="C:plasma membrane"/>
    <property type="evidence" value="ECO:0007669"/>
    <property type="project" value="UniProtKB-SubCell"/>
</dbReference>
<feature type="domain" description="Signal transduction histidine kinase HWE region" evidence="15">
    <location>
        <begin position="449"/>
        <end position="529"/>
    </location>
</feature>
<evidence type="ECO:0000256" key="4">
    <source>
        <dbReference type="ARBA" id="ARBA00021740"/>
    </source>
</evidence>
<evidence type="ECO:0000256" key="12">
    <source>
        <dbReference type="ARBA" id="ARBA00022989"/>
    </source>
</evidence>
<evidence type="ECO:0000256" key="9">
    <source>
        <dbReference type="ARBA" id="ARBA00022741"/>
    </source>
</evidence>
<keyword evidence="5" id="KW-1003">Cell membrane</keyword>
<keyword evidence="13 14" id="KW-0472">Membrane</keyword>
<evidence type="ECO:0000256" key="5">
    <source>
        <dbReference type="ARBA" id="ARBA00022475"/>
    </source>
</evidence>
<evidence type="ECO:0000256" key="10">
    <source>
        <dbReference type="ARBA" id="ARBA00022777"/>
    </source>
</evidence>
<organism evidence="16 17">
    <name type="scientific">Devosia ureilytica</name>
    <dbReference type="NCBI Taxonomy" id="2952754"/>
    <lineage>
        <taxon>Bacteria</taxon>
        <taxon>Pseudomonadati</taxon>
        <taxon>Pseudomonadota</taxon>
        <taxon>Alphaproteobacteria</taxon>
        <taxon>Hyphomicrobiales</taxon>
        <taxon>Devosiaceae</taxon>
        <taxon>Devosia</taxon>
    </lineage>
</organism>
<dbReference type="Pfam" id="PF05231">
    <property type="entry name" value="MASE1"/>
    <property type="match status" value="1"/>
</dbReference>
<dbReference type="InterPro" id="IPR013656">
    <property type="entry name" value="PAS_4"/>
</dbReference>
<dbReference type="PANTHER" id="PTHR41523">
    <property type="entry name" value="TWO-COMPONENT SYSTEM SENSOR PROTEIN"/>
    <property type="match status" value="1"/>
</dbReference>
<keyword evidence="8 14" id="KW-0812">Transmembrane</keyword>
<dbReference type="InterPro" id="IPR036890">
    <property type="entry name" value="HATPase_C_sf"/>
</dbReference>
<dbReference type="Pfam" id="PF07536">
    <property type="entry name" value="HWE_HK"/>
    <property type="match status" value="1"/>
</dbReference>
<feature type="transmembrane region" description="Helical" evidence="14">
    <location>
        <begin position="124"/>
        <end position="148"/>
    </location>
</feature>
<comment type="caution">
    <text evidence="16">The sequence shown here is derived from an EMBL/GenBank/DDBJ whole genome shotgun (WGS) entry which is preliminary data.</text>
</comment>
<dbReference type="EC" id="2.7.13.3" evidence="3"/>
<keyword evidence="7" id="KW-0808">Transferase</keyword>
<keyword evidence="6" id="KW-0597">Phosphoprotein</keyword>
<evidence type="ECO:0000256" key="11">
    <source>
        <dbReference type="ARBA" id="ARBA00022840"/>
    </source>
</evidence>
<dbReference type="CDD" id="cd00130">
    <property type="entry name" value="PAS"/>
    <property type="match status" value="1"/>
</dbReference>
<evidence type="ECO:0000256" key="6">
    <source>
        <dbReference type="ARBA" id="ARBA00022553"/>
    </source>
</evidence>
<keyword evidence="17" id="KW-1185">Reference proteome</keyword>
<dbReference type="PANTHER" id="PTHR41523:SF8">
    <property type="entry name" value="ETHYLENE RESPONSE SENSOR PROTEIN"/>
    <property type="match status" value="1"/>
</dbReference>
<evidence type="ECO:0000256" key="13">
    <source>
        <dbReference type="ARBA" id="ARBA00023136"/>
    </source>
</evidence>
<evidence type="ECO:0000313" key="16">
    <source>
        <dbReference type="EMBL" id="MCP8888922.1"/>
    </source>
</evidence>
<comment type="catalytic activity">
    <reaction evidence="1">
        <text>ATP + protein L-histidine = ADP + protein N-phospho-L-histidine.</text>
        <dbReference type="EC" id="2.7.13.3"/>
    </reaction>
</comment>
<evidence type="ECO:0000256" key="3">
    <source>
        <dbReference type="ARBA" id="ARBA00012438"/>
    </source>
</evidence>
<dbReference type="Gene3D" id="3.30.450.20">
    <property type="entry name" value="PAS domain"/>
    <property type="match status" value="1"/>
</dbReference>
<feature type="transmembrane region" description="Helical" evidence="14">
    <location>
        <begin position="200"/>
        <end position="228"/>
    </location>
</feature>
<comment type="subcellular location">
    <subcellularLocation>
        <location evidence="2">Cell membrane</location>
        <topology evidence="2">Multi-pass membrane protein</topology>
    </subcellularLocation>
</comment>
<dbReference type="Gene3D" id="3.30.565.10">
    <property type="entry name" value="Histidine kinase-like ATPase, C-terminal domain"/>
    <property type="match status" value="1"/>
</dbReference>
<dbReference type="InterPro" id="IPR011102">
    <property type="entry name" value="Sig_transdc_His_kinase_HWE"/>
</dbReference>
<dbReference type="InterPro" id="IPR000014">
    <property type="entry name" value="PAS"/>
</dbReference>
<feature type="transmembrane region" description="Helical" evidence="14">
    <location>
        <begin position="64"/>
        <end position="83"/>
    </location>
</feature>
<dbReference type="InterPro" id="IPR007895">
    <property type="entry name" value="MASE1"/>
</dbReference>